<gene>
    <name evidence="1" type="ordered locus">MTR_3g466210</name>
</gene>
<dbReference type="HOGENOM" id="CLU_2389507_0_0_1"/>
<evidence type="ECO:0000313" key="1">
    <source>
        <dbReference type="EMBL" id="KEH34420.1"/>
    </source>
</evidence>
<sequence>MNPLNNKNPRQKGWMRTHQQRYNKVLRCLLRPDTTLTFYPDLGLARQDFVTANYNEVKSLWGKRKIGHQEMCLHFLSCTTSCHAFYGMGCLAYF</sequence>
<dbReference type="EnsemblPlants" id="KEH34420">
    <property type="protein sequence ID" value="KEH34420"/>
    <property type="gene ID" value="MTR_3g466210"/>
</dbReference>
<organism evidence="1 3">
    <name type="scientific">Medicago truncatula</name>
    <name type="common">Barrel medic</name>
    <name type="synonym">Medicago tribuloides</name>
    <dbReference type="NCBI Taxonomy" id="3880"/>
    <lineage>
        <taxon>Eukaryota</taxon>
        <taxon>Viridiplantae</taxon>
        <taxon>Streptophyta</taxon>
        <taxon>Embryophyta</taxon>
        <taxon>Tracheophyta</taxon>
        <taxon>Spermatophyta</taxon>
        <taxon>Magnoliopsida</taxon>
        <taxon>eudicotyledons</taxon>
        <taxon>Gunneridae</taxon>
        <taxon>Pentapetalae</taxon>
        <taxon>rosids</taxon>
        <taxon>fabids</taxon>
        <taxon>Fabales</taxon>
        <taxon>Fabaceae</taxon>
        <taxon>Papilionoideae</taxon>
        <taxon>50 kb inversion clade</taxon>
        <taxon>NPAAA clade</taxon>
        <taxon>Hologalegina</taxon>
        <taxon>IRL clade</taxon>
        <taxon>Trifolieae</taxon>
        <taxon>Medicago</taxon>
    </lineage>
</organism>
<dbReference type="AlphaFoldDB" id="A0A072V8D3"/>
<dbReference type="Proteomes" id="UP000002051">
    <property type="component" value="Chromosome 3"/>
</dbReference>
<accession>A0A072V8D3</accession>
<reference evidence="1 3" key="1">
    <citation type="journal article" date="2011" name="Nature">
        <title>The Medicago genome provides insight into the evolution of rhizobial symbioses.</title>
        <authorList>
            <person name="Young N.D."/>
            <person name="Debelle F."/>
            <person name="Oldroyd G.E."/>
            <person name="Geurts R."/>
            <person name="Cannon S.B."/>
            <person name="Udvardi M.K."/>
            <person name="Benedito V.A."/>
            <person name="Mayer K.F."/>
            <person name="Gouzy J."/>
            <person name="Schoof H."/>
            <person name="Van de Peer Y."/>
            <person name="Proost S."/>
            <person name="Cook D.R."/>
            <person name="Meyers B.C."/>
            <person name="Spannagl M."/>
            <person name="Cheung F."/>
            <person name="De Mita S."/>
            <person name="Krishnakumar V."/>
            <person name="Gundlach H."/>
            <person name="Zhou S."/>
            <person name="Mudge J."/>
            <person name="Bharti A.K."/>
            <person name="Murray J.D."/>
            <person name="Naoumkina M.A."/>
            <person name="Rosen B."/>
            <person name="Silverstein K.A."/>
            <person name="Tang H."/>
            <person name="Rombauts S."/>
            <person name="Zhao P.X."/>
            <person name="Zhou P."/>
            <person name="Barbe V."/>
            <person name="Bardou P."/>
            <person name="Bechner M."/>
            <person name="Bellec A."/>
            <person name="Berger A."/>
            <person name="Berges H."/>
            <person name="Bidwell S."/>
            <person name="Bisseling T."/>
            <person name="Choisne N."/>
            <person name="Couloux A."/>
            <person name="Denny R."/>
            <person name="Deshpande S."/>
            <person name="Dai X."/>
            <person name="Doyle J.J."/>
            <person name="Dudez A.M."/>
            <person name="Farmer A.D."/>
            <person name="Fouteau S."/>
            <person name="Franken C."/>
            <person name="Gibelin C."/>
            <person name="Gish J."/>
            <person name="Goldstein S."/>
            <person name="Gonzalez A.J."/>
            <person name="Green P.J."/>
            <person name="Hallab A."/>
            <person name="Hartog M."/>
            <person name="Hua A."/>
            <person name="Humphray S.J."/>
            <person name="Jeong D.H."/>
            <person name="Jing Y."/>
            <person name="Jocker A."/>
            <person name="Kenton S.M."/>
            <person name="Kim D.J."/>
            <person name="Klee K."/>
            <person name="Lai H."/>
            <person name="Lang C."/>
            <person name="Lin S."/>
            <person name="Macmil S.L."/>
            <person name="Magdelenat G."/>
            <person name="Matthews L."/>
            <person name="McCorrison J."/>
            <person name="Monaghan E.L."/>
            <person name="Mun J.H."/>
            <person name="Najar F.Z."/>
            <person name="Nicholson C."/>
            <person name="Noirot C."/>
            <person name="O'Bleness M."/>
            <person name="Paule C.R."/>
            <person name="Poulain J."/>
            <person name="Prion F."/>
            <person name="Qin B."/>
            <person name="Qu C."/>
            <person name="Retzel E.F."/>
            <person name="Riddle C."/>
            <person name="Sallet E."/>
            <person name="Samain S."/>
            <person name="Samson N."/>
            <person name="Sanders I."/>
            <person name="Saurat O."/>
            <person name="Scarpelli C."/>
            <person name="Schiex T."/>
            <person name="Segurens B."/>
            <person name="Severin A.J."/>
            <person name="Sherrier D.J."/>
            <person name="Shi R."/>
            <person name="Sims S."/>
            <person name="Singer S.R."/>
            <person name="Sinharoy S."/>
            <person name="Sterck L."/>
            <person name="Viollet A."/>
            <person name="Wang B.B."/>
            <person name="Wang K."/>
            <person name="Wang M."/>
            <person name="Wang X."/>
            <person name="Warfsmann J."/>
            <person name="Weissenbach J."/>
            <person name="White D.D."/>
            <person name="White J.D."/>
            <person name="Wiley G.B."/>
            <person name="Wincker P."/>
            <person name="Xing Y."/>
            <person name="Yang L."/>
            <person name="Yao Z."/>
            <person name="Ying F."/>
            <person name="Zhai J."/>
            <person name="Zhou L."/>
            <person name="Zuber A."/>
            <person name="Denarie J."/>
            <person name="Dixon R.A."/>
            <person name="May G.D."/>
            <person name="Schwartz D.C."/>
            <person name="Rogers J."/>
            <person name="Quetier F."/>
            <person name="Town C.D."/>
            <person name="Roe B.A."/>
        </authorList>
    </citation>
    <scope>NUCLEOTIDE SEQUENCE [LARGE SCALE GENOMIC DNA]</scope>
    <source>
        <strain evidence="1">A17</strain>
        <strain evidence="2 3">cv. Jemalong A17</strain>
    </source>
</reference>
<evidence type="ECO:0000313" key="2">
    <source>
        <dbReference type="EnsemblPlants" id="KEH34420"/>
    </source>
</evidence>
<reference evidence="1 3" key="2">
    <citation type="journal article" date="2014" name="BMC Genomics">
        <title>An improved genome release (version Mt4.0) for the model legume Medicago truncatula.</title>
        <authorList>
            <person name="Tang H."/>
            <person name="Krishnakumar V."/>
            <person name="Bidwell S."/>
            <person name="Rosen B."/>
            <person name="Chan A."/>
            <person name="Zhou S."/>
            <person name="Gentzbittel L."/>
            <person name="Childs K.L."/>
            <person name="Yandell M."/>
            <person name="Gundlach H."/>
            <person name="Mayer K.F."/>
            <person name="Schwartz D.C."/>
            <person name="Town C.D."/>
        </authorList>
    </citation>
    <scope>GENOME REANNOTATION</scope>
    <source>
        <strain evidence="1">A17</strain>
        <strain evidence="2 3">cv. Jemalong A17</strain>
    </source>
</reference>
<keyword evidence="3" id="KW-1185">Reference proteome</keyword>
<reference evidence="2" key="3">
    <citation type="submission" date="2015-04" db="UniProtKB">
        <authorList>
            <consortium name="EnsemblPlants"/>
        </authorList>
    </citation>
    <scope>IDENTIFICATION</scope>
    <source>
        <strain evidence="2">cv. Jemalong A17</strain>
    </source>
</reference>
<protein>
    <submittedName>
        <fullName evidence="1 2">Uncharacterized protein</fullName>
    </submittedName>
</protein>
<name>A0A072V8D3_MEDTR</name>
<evidence type="ECO:0000313" key="3">
    <source>
        <dbReference type="Proteomes" id="UP000002051"/>
    </source>
</evidence>
<dbReference type="EMBL" id="CM001219">
    <property type="protein sequence ID" value="KEH34420.1"/>
    <property type="molecule type" value="Genomic_DNA"/>
</dbReference>
<proteinExistence type="predicted"/>